<keyword evidence="2" id="KW-0677">Repeat</keyword>
<sequence>MSKDDRKVALAGPPVKTRRVRRGKVIKISPRSAKGVSDTAQAKFINVYVCRDGDLNKIPDTETDGVVDIASGRTHVAILTQSSRILTWGANDKCALGQDTVRKQKFKAEGAGDSHSDHAETKIVRLAAADNATLALADDGLVYGWGTYIRWEGKPGFGLNSMNELVEKQADPILIPRLANIIQICACTNFCLALGMDGKVYSWGRGKQSQLGRRLVVSRTESARHSTTSIETLQNKMSFVPGIVPLPKAEKIVSIHAGSDHAFAIDAKGDTWAWGLNNFGQTGIAAGAGVKSGTVAMPKRVPSLTGKTMKMIVGGNFHSIGITQSGECLVRGHPTKVILTDGKPSILLEPTPLPYSGCTYAAAGAYHSLLVTDECKVYSWGLNPRRQCGQGIDERHTMVPTLIDSESIRNRKISRVGFGAQYTLIASAHQGVELDEAPVKKLEKI</sequence>
<evidence type="ECO:0000313" key="6">
    <source>
        <dbReference type="Proteomes" id="UP000182235"/>
    </source>
</evidence>
<dbReference type="EMBL" id="LGRN01000242">
    <property type="protein sequence ID" value="OJD14122.1"/>
    <property type="molecule type" value="Genomic_DNA"/>
</dbReference>
<evidence type="ECO:0000256" key="2">
    <source>
        <dbReference type="ARBA" id="ARBA00022737"/>
    </source>
</evidence>
<dbReference type="VEuPathDB" id="FungiDB:AJ78_05496"/>
<dbReference type="STRING" id="1447872.A0A1J9PDN5"/>
<dbReference type="PROSITE" id="PS00626">
    <property type="entry name" value="RCC1_2"/>
    <property type="match status" value="1"/>
</dbReference>
<dbReference type="SUPFAM" id="SSF50985">
    <property type="entry name" value="RCC1/BLIP-II"/>
    <property type="match status" value="1"/>
</dbReference>
<dbReference type="Pfam" id="PF25390">
    <property type="entry name" value="WD40_RLD"/>
    <property type="match status" value="1"/>
</dbReference>
<name>A0A1J9PDN5_9EURO</name>
<evidence type="ECO:0000256" key="3">
    <source>
        <dbReference type="PROSITE-ProRule" id="PRU00235"/>
    </source>
</evidence>
<dbReference type="PRINTS" id="PR00633">
    <property type="entry name" value="RCCNDNSATION"/>
</dbReference>
<dbReference type="PANTHER" id="PTHR45982">
    <property type="entry name" value="REGULATOR OF CHROMOSOME CONDENSATION"/>
    <property type="match status" value="1"/>
</dbReference>
<feature type="repeat" description="RCC1" evidence="3">
    <location>
        <begin position="375"/>
        <end position="429"/>
    </location>
</feature>
<feature type="repeat" description="RCC1" evidence="3">
    <location>
        <begin position="198"/>
        <end position="268"/>
    </location>
</feature>
<accession>A0A1J9PDN5</accession>
<evidence type="ECO:0000256" key="1">
    <source>
        <dbReference type="ARBA" id="ARBA00022658"/>
    </source>
</evidence>
<reference evidence="5 6" key="1">
    <citation type="submission" date="2015-07" db="EMBL/GenBank/DDBJ databases">
        <title>Emmonsia species relationships and genome sequence.</title>
        <authorList>
            <consortium name="The Broad Institute Genomics Platform"/>
            <person name="Cuomo C.A."/>
            <person name="Munoz J.F."/>
            <person name="Imamovic A."/>
            <person name="Priest M.E."/>
            <person name="Young S."/>
            <person name="Clay O.K."/>
            <person name="McEwen J.G."/>
        </authorList>
    </citation>
    <scope>NUCLEOTIDE SEQUENCE [LARGE SCALE GENOMIC DNA]</scope>
    <source>
        <strain evidence="5 6">UAMH 9510</strain>
    </source>
</reference>
<dbReference type="GO" id="GO:0005737">
    <property type="term" value="C:cytoplasm"/>
    <property type="evidence" value="ECO:0007669"/>
    <property type="project" value="TreeGrafter"/>
</dbReference>
<organism evidence="5 6">
    <name type="scientific">Emergomyces pasteurianus Ep9510</name>
    <dbReference type="NCBI Taxonomy" id="1447872"/>
    <lineage>
        <taxon>Eukaryota</taxon>
        <taxon>Fungi</taxon>
        <taxon>Dikarya</taxon>
        <taxon>Ascomycota</taxon>
        <taxon>Pezizomycotina</taxon>
        <taxon>Eurotiomycetes</taxon>
        <taxon>Eurotiomycetidae</taxon>
        <taxon>Onygenales</taxon>
        <taxon>Ajellomycetaceae</taxon>
        <taxon>Emergomyces</taxon>
    </lineage>
</organism>
<dbReference type="InterPro" id="IPR051553">
    <property type="entry name" value="Ran_GTPase-activating"/>
</dbReference>
<gene>
    <name evidence="5" type="ORF">AJ78_05496</name>
</gene>
<protein>
    <recommendedName>
        <fullName evidence="4">RCC1-like domain-containing protein</fullName>
    </recommendedName>
</protein>
<evidence type="ECO:0000313" key="5">
    <source>
        <dbReference type="EMBL" id="OJD14122.1"/>
    </source>
</evidence>
<keyword evidence="1" id="KW-0344">Guanine-nucleotide releasing factor</keyword>
<evidence type="ECO:0000259" key="4">
    <source>
        <dbReference type="Pfam" id="PF25390"/>
    </source>
</evidence>
<dbReference type="Proteomes" id="UP000182235">
    <property type="component" value="Unassembled WGS sequence"/>
</dbReference>
<dbReference type="InterPro" id="IPR000408">
    <property type="entry name" value="Reg_chr_condens"/>
</dbReference>
<proteinExistence type="predicted"/>
<comment type="caution">
    <text evidence="5">The sequence shown here is derived from an EMBL/GenBank/DDBJ whole genome shotgun (WGS) entry which is preliminary data.</text>
</comment>
<feature type="repeat" description="RCC1" evidence="3">
    <location>
        <begin position="269"/>
        <end position="325"/>
    </location>
</feature>
<dbReference type="InterPro" id="IPR058923">
    <property type="entry name" value="RCC1-like_dom"/>
</dbReference>
<feature type="repeat" description="RCC1" evidence="3">
    <location>
        <begin position="140"/>
        <end position="197"/>
    </location>
</feature>
<dbReference type="PANTHER" id="PTHR45982:SF1">
    <property type="entry name" value="REGULATOR OF CHROMOSOME CONDENSATION"/>
    <property type="match status" value="1"/>
</dbReference>
<feature type="repeat" description="RCC1" evidence="3">
    <location>
        <begin position="83"/>
        <end position="139"/>
    </location>
</feature>
<keyword evidence="6" id="KW-1185">Reference proteome</keyword>
<feature type="domain" description="RCC1-like" evidence="4">
    <location>
        <begin position="61"/>
        <end position="425"/>
    </location>
</feature>
<dbReference type="GO" id="GO:0005085">
    <property type="term" value="F:guanyl-nucleotide exchange factor activity"/>
    <property type="evidence" value="ECO:0007669"/>
    <property type="project" value="TreeGrafter"/>
</dbReference>
<dbReference type="AlphaFoldDB" id="A0A1J9PDN5"/>
<dbReference type="InterPro" id="IPR009091">
    <property type="entry name" value="RCC1/BLIP-II"/>
</dbReference>
<dbReference type="PROSITE" id="PS50012">
    <property type="entry name" value="RCC1_3"/>
    <property type="match status" value="5"/>
</dbReference>
<dbReference type="OrthoDB" id="61110at2759"/>
<dbReference type="Gene3D" id="2.130.10.30">
    <property type="entry name" value="Regulator of chromosome condensation 1/beta-lactamase-inhibitor protein II"/>
    <property type="match status" value="1"/>
</dbReference>